<evidence type="ECO:0000256" key="1">
    <source>
        <dbReference type="ARBA" id="ARBA00023284"/>
    </source>
</evidence>
<evidence type="ECO:0000256" key="2">
    <source>
        <dbReference type="SAM" id="MobiDB-lite"/>
    </source>
</evidence>
<protein>
    <recommendedName>
        <fullName evidence="5">Selenoprotein W-like protein</fullName>
    </recommendedName>
</protein>
<proteinExistence type="predicted"/>
<gene>
    <name evidence="3" type="ORF">P43SY_004799</name>
</gene>
<name>A0AAD5M7H8_PYTIN</name>
<evidence type="ECO:0008006" key="5">
    <source>
        <dbReference type="Google" id="ProtNLM"/>
    </source>
</evidence>
<dbReference type="NCBIfam" id="TIGR02174">
    <property type="entry name" value="CXXU_selWTH"/>
    <property type="match status" value="1"/>
</dbReference>
<evidence type="ECO:0000313" key="4">
    <source>
        <dbReference type="Proteomes" id="UP001209570"/>
    </source>
</evidence>
<dbReference type="InterPro" id="IPR011893">
    <property type="entry name" value="Selenoprotein_Rdx-typ"/>
</dbReference>
<dbReference type="InterPro" id="IPR036249">
    <property type="entry name" value="Thioredoxin-like_sf"/>
</dbReference>
<feature type="region of interest" description="Disordered" evidence="2">
    <location>
        <begin position="35"/>
        <end position="57"/>
    </location>
</feature>
<keyword evidence="4" id="KW-1185">Reference proteome</keyword>
<dbReference type="PANTHER" id="PTHR36417:SF2">
    <property type="entry name" value="SELENOPROTEIN DOMAIN PROTEIN (AFU_ORTHOLOGUE AFUA_1G05220)"/>
    <property type="match status" value="1"/>
</dbReference>
<dbReference type="Proteomes" id="UP001209570">
    <property type="component" value="Unassembled WGS sequence"/>
</dbReference>
<comment type="caution">
    <text evidence="3">The sequence shown here is derived from an EMBL/GenBank/DDBJ whole genome shotgun (WGS) entry which is preliminary data.</text>
</comment>
<evidence type="ECO:0000313" key="3">
    <source>
        <dbReference type="EMBL" id="KAJ0407371.1"/>
    </source>
</evidence>
<sequence>MAPTSSPALYSALQLLALATTVVIARTVSRQRQRRQQLDAAAASKRKMTTTTAPVAGAPSAFDARRHSLSAVADAEQDTPVFIVEIEYCTGCRWMLRAAWLAQELLTTFQTDASSRLRSVLLTPNSRQGGVFQVYLHATDGTVDRELLWSRKAVGRFPESKELKQILRDHICPSKELGHSDKK</sequence>
<dbReference type="AlphaFoldDB" id="A0AAD5M7H8"/>
<dbReference type="Gene3D" id="3.40.30.10">
    <property type="entry name" value="Glutaredoxin"/>
    <property type="match status" value="1"/>
</dbReference>
<dbReference type="Pfam" id="PF10262">
    <property type="entry name" value="Rdx"/>
    <property type="match status" value="1"/>
</dbReference>
<dbReference type="SUPFAM" id="SSF52833">
    <property type="entry name" value="Thioredoxin-like"/>
    <property type="match status" value="1"/>
</dbReference>
<reference evidence="3" key="1">
    <citation type="submission" date="2021-12" db="EMBL/GenBank/DDBJ databases">
        <title>Prjna785345.</title>
        <authorList>
            <person name="Rujirawat T."/>
            <person name="Krajaejun T."/>
        </authorList>
    </citation>
    <scope>NUCLEOTIDE SEQUENCE</scope>
    <source>
        <strain evidence="3">Pi057C3</strain>
    </source>
</reference>
<dbReference type="EMBL" id="JAKCXM010000022">
    <property type="protein sequence ID" value="KAJ0407371.1"/>
    <property type="molecule type" value="Genomic_DNA"/>
</dbReference>
<dbReference type="PANTHER" id="PTHR36417">
    <property type="entry name" value="SELENOPROTEIN DOMAIN PROTEIN (AFU_ORTHOLOGUE AFUA_1G05220)"/>
    <property type="match status" value="1"/>
</dbReference>
<keyword evidence="1" id="KW-0676">Redox-active center</keyword>
<organism evidence="3 4">
    <name type="scientific">Pythium insidiosum</name>
    <name type="common">Pythiosis disease agent</name>
    <dbReference type="NCBI Taxonomy" id="114742"/>
    <lineage>
        <taxon>Eukaryota</taxon>
        <taxon>Sar</taxon>
        <taxon>Stramenopiles</taxon>
        <taxon>Oomycota</taxon>
        <taxon>Peronosporomycetes</taxon>
        <taxon>Pythiales</taxon>
        <taxon>Pythiaceae</taxon>
        <taxon>Pythium</taxon>
    </lineage>
</organism>
<accession>A0AAD5M7H8</accession>